<accession>A0A418B4Q7</accession>
<sequence length="347" mass="37268">MLVTWVVALLPTLRISTAHSPSASPLCTSQLPQEMNILIVEADAWFEGHRRVRVAKGASLDNLRAALHDQLRLPNDVASMSITLYDTPTQSIVPLRHGHQIQSHTRLFLSPSSDTASQPVLAIASRSFGFAFERGEFRVHGVPLYIGEVGNTGKGTGLTIWDGSVVLARYLEHVSLSVGHDDNVRGKRVLELGAGTGLVGLAASLCGASHVTLTDLAYALENLSRNVELNRGAISPAAVAVSELDWFAPQSSSFTDGVDMVVGSDIVWVESLIEPLVQTIAVLLKGGRVKASTMLLAHQTRCTASDAIFFQLVNDHGLVVASIDAPPAILPQDKHIRLYKIQVPAND</sequence>
<evidence type="ECO:0000256" key="1">
    <source>
        <dbReference type="SAM" id="SignalP"/>
    </source>
</evidence>
<dbReference type="VEuPathDB" id="FungiDB:H310_09236"/>
<evidence type="ECO:0008006" key="4">
    <source>
        <dbReference type="Google" id="ProtNLM"/>
    </source>
</evidence>
<keyword evidence="3" id="KW-1185">Reference proteome</keyword>
<dbReference type="SUPFAM" id="SSF53335">
    <property type="entry name" value="S-adenosyl-L-methionine-dependent methyltransferases"/>
    <property type="match status" value="1"/>
</dbReference>
<feature type="chain" id="PRO_5019250311" description="Methyltransferase-domain-containing protein" evidence="1">
    <location>
        <begin position="19"/>
        <end position="347"/>
    </location>
</feature>
<comment type="caution">
    <text evidence="2">The sequence shown here is derived from an EMBL/GenBank/DDBJ whole genome shotgun (WGS) entry which is preliminary data.</text>
</comment>
<protein>
    <recommendedName>
        <fullName evidence="4">Methyltransferase-domain-containing protein</fullName>
    </recommendedName>
</protein>
<dbReference type="EMBL" id="QUSY01000098">
    <property type="protein sequence ID" value="RHY33025.1"/>
    <property type="molecule type" value="Genomic_DNA"/>
</dbReference>
<evidence type="ECO:0000313" key="3">
    <source>
        <dbReference type="Proteomes" id="UP000285060"/>
    </source>
</evidence>
<reference evidence="2 3" key="1">
    <citation type="submission" date="2018-08" db="EMBL/GenBank/DDBJ databases">
        <title>Aphanomyces genome sequencing and annotation.</title>
        <authorList>
            <person name="Minardi D."/>
            <person name="Oidtmann B."/>
            <person name="Van Der Giezen M."/>
            <person name="Studholme D.J."/>
        </authorList>
    </citation>
    <scope>NUCLEOTIDE SEQUENCE [LARGE SCALE GENOMIC DNA]</scope>
    <source>
        <strain evidence="2 3">NJM0002</strain>
    </source>
</reference>
<dbReference type="Gene3D" id="3.40.50.150">
    <property type="entry name" value="Vaccinia Virus protein VP39"/>
    <property type="match status" value="1"/>
</dbReference>
<organism evidence="2 3">
    <name type="scientific">Aphanomyces invadans</name>
    <dbReference type="NCBI Taxonomy" id="157072"/>
    <lineage>
        <taxon>Eukaryota</taxon>
        <taxon>Sar</taxon>
        <taxon>Stramenopiles</taxon>
        <taxon>Oomycota</taxon>
        <taxon>Saprolegniomycetes</taxon>
        <taxon>Saprolegniales</taxon>
        <taxon>Verrucalvaceae</taxon>
        <taxon>Aphanomyces</taxon>
    </lineage>
</organism>
<dbReference type="Pfam" id="PF10294">
    <property type="entry name" value="Methyltransf_16"/>
    <property type="match status" value="1"/>
</dbReference>
<gene>
    <name evidence="2" type="ORF">DYB32_001942</name>
</gene>
<dbReference type="CDD" id="cd02440">
    <property type="entry name" value="AdoMet_MTases"/>
    <property type="match status" value="1"/>
</dbReference>
<dbReference type="PANTHER" id="PTHR14614">
    <property type="entry name" value="HEPATOCELLULAR CARCINOMA-ASSOCIATED ANTIGEN"/>
    <property type="match status" value="1"/>
</dbReference>
<dbReference type="PANTHER" id="PTHR14614:SF109">
    <property type="entry name" value="RIBOSOMAL LYSINE N-METHYLTRANSFERASE 5"/>
    <property type="match status" value="1"/>
</dbReference>
<dbReference type="AlphaFoldDB" id="A0A418B4Q7"/>
<dbReference type="InterPro" id="IPR029063">
    <property type="entry name" value="SAM-dependent_MTases_sf"/>
</dbReference>
<dbReference type="Proteomes" id="UP000285060">
    <property type="component" value="Unassembled WGS sequence"/>
</dbReference>
<dbReference type="InterPro" id="IPR019410">
    <property type="entry name" value="Methyltransf_16"/>
</dbReference>
<name>A0A418B4Q7_9STRA</name>
<evidence type="ECO:0000313" key="2">
    <source>
        <dbReference type="EMBL" id="RHY33025.1"/>
    </source>
</evidence>
<proteinExistence type="predicted"/>
<feature type="signal peptide" evidence="1">
    <location>
        <begin position="1"/>
        <end position="18"/>
    </location>
</feature>
<keyword evidence="1" id="KW-0732">Signal</keyword>